<dbReference type="SUPFAM" id="SSF53335">
    <property type="entry name" value="S-adenosyl-L-methionine-dependent methyltransferases"/>
    <property type="match status" value="1"/>
</dbReference>
<proteinExistence type="inferred from homology"/>
<protein>
    <recommendedName>
        <fullName evidence="2">site-specific DNA-methyltransferase (adenine-specific)</fullName>
        <ecNumber evidence="2">2.1.1.72</ecNumber>
    </recommendedName>
</protein>
<dbReference type="Gene3D" id="3.90.220.20">
    <property type="entry name" value="DNA methylase specificity domains"/>
    <property type="match status" value="1"/>
</dbReference>
<dbReference type="GO" id="GO:0032259">
    <property type="term" value="P:methylation"/>
    <property type="evidence" value="ECO:0007669"/>
    <property type="project" value="UniProtKB-KW"/>
</dbReference>
<dbReference type="Pfam" id="PF02384">
    <property type="entry name" value="N6_Mtase"/>
    <property type="match status" value="1"/>
</dbReference>
<sequence length="387" mass="43304">MNSLSQFYTEDIFSKLLVDYLEVAAPSTVLDLGVGQGSLIRAAYDRWGTTTDFVGVDIDKSNVKSITQNYPFIKVHHANGLKMDIEKSLYLPKKTVDIAVCNPPYQFIKDKDAYAQLLFETGLYDCLNLKKITSDIIFLAQNMKLLREGGELGIILPDSIMTGKDFLAFRASILSAYRINALIELPSGIFSKTEAKTHILYLRKNGSENPNIPMLISGIDGKCSNQIEVDLGSLEDRMDYSFHKYNLSVPRGRASIREYNISVFRGNLTHKDLQNKKDSFLHSTTFKNGDILSFKTTRKYNKYVMAEPGDVIIVRVGRGCVGKAAFINEGRVPVSDCIYVLKGDSVINKRVFHFLVSEEGKAWVRANSHGVCSKVLSKSDIENIPVI</sequence>
<dbReference type="InterPro" id="IPR044946">
    <property type="entry name" value="Restrct_endonuc_typeI_TRD_sf"/>
</dbReference>
<evidence type="ECO:0000313" key="11">
    <source>
        <dbReference type="Proteomes" id="UP000613030"/>
    </source>
</evidence>
<dbReference type="InterPro" id="IPR003356">
    <property type="entry name" value="DNA_methylase_A-5"/>
</dbReference>
<dbReference type="EMBL" id="JAERRB010000024">
    <property type="protein sequence ID" value="MBL0745963.1"/>
    <property type="molecule type" value="Genomic_DNA"/>
</dbReference>
<dbReference type="PANTHER" id="PTHR42933:SF3">
    <property type="entry name" value="TYPE I RESTRICTION ENZYME MJAVIII METHYLASE SUBUNIT"/>
    <property type="match status" value="1"/>
</dbReference>
<evidence type="ECO:0000256" key="8">
    <source>
        <dbReference type="ARBA" id="ARBA00047942"/>
    </source>
</evidence>
<evidence type="ECO:0000256" key="6">
    <source>
        <dbReference type="ARBA" id="ARBA00022747"/>
    </source>
</evidence>
<dbReference type="InterPro" id="IPR029063">
    <property type="entry name" value="SAM-dependent_MTases_sf"/>
</dbReference>
<dbReference type="CDD" id="cd02440">
    <property type="entry name" value="AdoMet_MTases"/>
    <property type="match status" value="1"/>
</dbReference>
<keyword evidence="4" id="KW-0808">Transferase</keyword>
<evidence type="ECO:0000256" key="7">
    <source>
        <dbReference type="ARBA" id="ARBA00023125"/>
    </source>
</evidence>
<evidence type="ECO:0000259" key="9">
    <source>
        <dbReference type="Pfam" id="PF02384"/>
    </source>
</evidence>
<dbReference type="SUPFAM" id="SSF116734">
    <property type="entry name" value="DNA methylase specificity domain"/>
    <property type="match status" value="1"/>
</dbReference>
<evidence type="ECO:0000256" key="2">
    <source>
        <dbReference type="ARBA" id="ARBA00011900"/>
    </source>
</evidence>
<name>A0ABS1L3E0_9BACT</name>
<evidence type="ECO:0000313" key="10">
    <source>
        <dbReference type="EMBL" id="MBL0745963.1"/>
    </source>
</evidence>
<dbReference type="InterPro" id="IPR051537">
    <property type="entry name" value="DNA_Adenine_Mtase"/>
</dbReference>
<evidence type="ECO:0000256" key="1">
    <source>
        <dbReference type="ARBA" id="ARBA00006594"/>
    </source>
</evidence>
<accession>A0ABS1L3E0</accession>
<comment type="catalytic activity">
    <reaction evidence="8">
        <text>a 2'-deoxyadenosine in DNA + S-adenosyl-L-methionine = an N(6)-methyl-2'-deoxyadenosine in DNA + S-adenosyl-L-homocysteine + H(+)</text>
        <dbReference type="Rhea" id="RHEA:15197"/>
        <dbReference type="Rhea" id="RHEA-COMP:12418"/>
        <dbReference type="Rhea" id="RHEA-COMP:12419"/>
        <dbReference type="ChEBI" id="CHEBI:15378"/>
        <dbReference type="ChEBI" id="CHEBI:57856"/>
        <dbReference type="ChEBI" id="CHEBI:59789"/>
        <dbReference type="ChEBI" id="CHEBI:90615"/>
        <dbReference type="ChEBI" id="CHEBI:90616"/>
        <dbReference type="EC" id="2.1.1.72"/>
    </reaction>
</comment>
<evidence type="ECO:0000256" key="3">
    <source>
        <dbReference type="ARBA" id="ARBA00022603"/>
    </source>
</evidence>
<evidence type="ECO:0000256" key="5">
    <source>
        <dbReference type="ARBA" id="ARBA00022691"/>
    </source>
</evidence>
<dbReference type="PROSITE" id="PS00092">
    <property type="entry name" value="N6_MTASE"/>
    <property type="match status" value="1"/>
</dbReference>
<dbReference type="Proteomes" id="UP000613030">
    <property type="component" value="Unassembled WGS sequence"/>
</dbReference>
<dbReference type="RefSeq" id="WP_202016718.1">
    <property type="nucleotide sequence ID" value="NZ_JAERRB010000024.1"/>
</dbReference>
<keyword evidence="3 10" id="KW-0489">Methyltransferase</keyword>
<dbReference type="InterPro" id="IPR002052">
    <property type="entry name" value="DNA_methylase_N6_adenine_CS"/>
</dbReference>
<dbReference type="EC" id="2.1.1.72" evidence="2"/>
<keyword evidence="5" id="KW-0949">S-adenosyl-L-methionine</keyword>
<keyword evidence="7" id="KW-0238">DNA-binding</keyword>
<feature type="domain" description="DNA methylase adenine-specific" evidence="9">
    <location>
        <begin position="6"/>
        <end position="208"/>
    </location>
</feature>
<comment type="caution">
    <text evidence="10">The sequence shown here is derived from an EMBL/GenBank/DDBJ whole genome shotgun (WGS) entry which is preliminary data.</text>
</comment>
<keyword evidence="6" id="KW-0680">Restriction system</keyword>
<keyword evidence="11" id="KW-1185">Reference proteome</keyword>
<reference evidence="10 11" key="1">
    <citation type="submission" date="2021-01" db="EMBL/GenBank/DDBJ databases">
        <title>Chryseolinea sp. Jin1 Genome sequencing and assembly.</title>
        <authorList>
            <person name="Kim I."/>
        </authorList>
    </citation>
    <scope>NUCLEOTIDE SEQUENCE [LARGE SCALE GENOMIC DNA]</scope>
    <source>
        <strain evidence="10 11">Jin1</strain>
    </source>
</reference>
<gene>
    <name evidence="10" type="ORF">JI741_32325</name>
</gene>
<dbReference type="PANTHER" id="PTHR42933">
    <property type="entry name" value="SLR6095 PROTEIN"/>
    <property type="match status" value="1"/>
</dbReference>
<dbReference type="Gene3D" id="3.40.50.150">
    <property type="entry name" value="Vaccinia Virus protein VP39"/>
    <property type="match status" value="1"/>
</dbReference>
<dbReference type="PRINTS" id="PR00507">
    <property type="entry name" value="N12N6MTFRASE"/>
</dbReference>
<organism evidence="10 11">
    <name type="scientific">Chryseolinea lacunae</name>
    <dbReference type="NCBI Taxonomy" id="2801331"/>
    <lineage>
        <taxon>Bacteria</taxon>
        <taxon>Pseudomonadati</taxon>
        <taxon>Bacteroidota</taxon>
        <taxon>Cytophagia</taxon>
        <taxon>Cytophagales</taxon>
        <taxon>Fulvivirgaceae</taxon>
        <taxon>Chryseolinea</taxon>
    </lineage>
</organism>
<dbReference type="GO" id="GO:0008168">
    <property type="term" value="F:methyltransferase activity"/>
    <property type="evidence" value="ECO:0007669"/>
    <property type="project" value="UniProtKB-KW"/>
</dbReference>
<evidence type="ECO:0000256" key="4">
    <source>
        <dbReference type="ARBA" id="ARBA00022679"/>
    </source>
</evidence>
<comment type="similarity">
    <text evidence="1">Belongs to the N(4)/N(6)-methyltransferase family.</text>
</comment>